<dbReference type="RefSeq" id="WP_008153966.1">
    <property type="nucleotide sequence ID" value="NZ_JH976465.1"/>
</dbReference>
<gene>
    <name evidence="2" type="ORF">HMPREF1077_00050</name>
</gene>
<evidence type="ECO:0008006" key="4">
    <source>
        <dbReference type="Google" id="ProtNLM"/>
    </source>
</evidence>
<organism evidence="2 3">
    <name type="scientific">Parabacteroides johnsonii CL02T12C29</name>
    <dbReference type="NCBI Taxonomy" id="999419"/>
    <lineage>
        <taxon>Bacteria</taxon>
        <taxon>Pseudomonadati</taxon>
        <taxon>Bacteroidota</taxon>
        <taxon>Bacteroidia</taxon>
        <taxon>Bacteroidales</taxon>
        <taxon>Tannerellaceae</taxon>
        <taxon>Parabacteroides</taxon>
    </lineage>
</organism>
<dbReference type="AlphaFoldDB" id="K6AKR3"/>
<dbReference type="OrthoDB" id="797817at2"/>
<feature type="chain" id="PRO_5003892796" description="NVEALA family protein" evidence="1">
    <location>
        <begin position="23"/>
        <end position="71"/>
    </location>
</feature>
<accession>K6AKR3</accession>
<dbReference type="Proteomes" id="UP000001218">
    <property type="component" value="Unassembled WGS sequence"/>
</dbReference>
<evidence type="ECO:0000256" key="1">
    <source>
        <dbReference type="SAM" id="SignalP"/>
    </source>
</evidence>
<proteinExistence type="predicted"/>
<name>K6AKR3_9BACT</name>
<dbReference type="Pfam" id="PF14055">
    <property type="entry name" value="NVEALA"/>
    <property type="match status" value="1"/>
</dbReference>
<dbReference type="InterPro" id="IPR025905">
    <property type="entry name" value="NVEALA"/>
</dbReference>
<sequence>MKRTLLKFLTGIVCLMGMYFCAQTEKENLMDLALDNIEALAQGENTNFLCYGEGDIDCSGIKVKTRFDGLR</sequence>
<evidence type="ECO:0000313" key="3">
    <source>
        <dbReference type="Proteomes" id="UP000001218"/>
    </source>
</evidence>
<reference evidence="2 3" key="1">
    <citation type="submission" date="2012-02" db="EMBL/GenBank/DDBJ databases">
        <title>The Genome Sequence of Parabacteroides johnsonii CL02T12C29.</title>
        <authorList>
            <consortium name="The Broad Institute Genome Sequencing Platform"/>
            <person name="Earl A."/>
            <person name="Ward D."/>
            <person name="Feldgarden M."/>
            <person name="Gevers D."/>
            <person name="Zitomersky N.L."/>
            <person name="Coyne M.J."/>
            <person name="Comstock L.E."/>
            <person name="Young S.K."/>
            <person name="Zeng Q."/>
            <person name="Gargeya S."/>
            <person name="Fitzgerald M."/>
            <person name="Haas B."/>
            <person name="Abouelleil A."/>
            <person name="Alvarado L."/>
            <person name="Arachchi H.M."/>
            <person name="Berlin A."/>
            <person name="Chapman S.B."/>
            <person name="Gearin G."/>
            <person name="Goldberg J."/>
            <person name="Griggs A."/>
            <person name="Gujja S."/>
            <person name="Hansen M."/>
            <person name="Heiman D."/>
            <person name="Howarth C."/>
            <person name="Larimer J."/>
            <person name="Lui A."/>
            <person name="MacDonald P.J.P."/>
            <person name="McCowen C."/>
            <person name="Montmayeur A."/>
            <person name="Murphy C."/>
            <person name="Neiman D."/>
            <person name="Pearson M."/>
            <person name="Priest M."/>
            <person name="Roberts A."/>
            <person name="Saif S."/>
            <person name="Shea T."/>
            <person name="Sisk P."/>
            <person name="Stolte C."/>
            <person name="Sykes S."/>
            <person name="Wortman J."/>
            <person name="Nusbaum C."/>
            <person name="Birren B."/>
        </authorList>
    </citation>
    <scope>NUCLEOTIDE SEQUENCE [LARGE SCALE GENOMIC DNA]</scope>
    <source>
        <strain evidence="2 3">CL02T12C29</strain>
    </source>
</reference>
<feature type="signal peptide" evidence="1">
    <location>
        <begin position="1"/>
        <end position="22"/>
    </location>
</feature>
<dbReference type="HOGENOM" id="CLU_173809_2_2_10"/>
<comment type="caution">
    <text evidence="2">The sequence shown here is derived from an EMBL/GenBank/DDBJ whole genome shotgun (WGS) entry which is preliminary data.</text>
</comment>
<dbReference type="PATRIC" id="fig|999419.3.peg.48"/>
<keyword evidence="1" id="KW-0732">Signal</keyword>
<evidence type="ECO:0000313" key="2">
    <source>
        <dbReference type="EMBL" id="EKN16303.1"/>
    </source>
</evidence>
<dbReference type="eggNOG" id="ENOG5030Y3J">
    <property type="taxonomic scope" value="Bacteria"/>
</dbReference>
<protein>
    <recommendedName>
        <fullName evidence="4">NVEALA family protein</fullName>
    </recommendedName>
</protein>
<dbReference type="EMBL" id="AGZP01000002">
    <property type="protein sequence ID" value="EKN16303.1"/>
    <property type="molecule type" value="Genomic_DNA"/>
</dbReference>